<protein>
    <submittedName>
        <fullName evidence="2">Uncharacterized protein</fullName>
    </submittedName>
</protein>
<gene>
    <name evidence="2" type="ORF">P171DRAFT_437549</name>
</gene>
<evidence type="ECO:0000313" key="3">
    <source>
        <dbReference type="Proteomes" id="UP000799764"/>
    </source>
</evidence>
<sequence length="200" mass="22784">MAPRDYDLQQQLEVSKEHHKATMWQLRLQELAHSITLRDFAIHKLGAGHIFAHLTQALQVSTISTVQKIAEGASTQESDKPSAELTERIKTLVSQAMEVPSSDEEDTKSKKGKKGNFKKYISRKHRKPKWPEIPGDNGKKLPHPPTCVTKCKRHSGTCTDNCPFVHKNQEELYTDLIPHLTKMKPNIETLEKMPMPWGEE</sequence>
<proteinExistence type="predicted"/>
<feature type="compositionally biased region" description="Basic residues" evidence="1">
    <location>
        <begin position="110"/>
        <end position="128"/>
    </location>
</feature>
<name>A0A9P4U5F2_9PLEO</name>
<evidence type="ECO:0000256" key="1">
    <source>
        <dbReference type="SAM" id="MobiDB-lite"/>
    </source>
</evidence>
<dbReference type="Proteomes" id="UP000799764">
    <property type="component" value="Unassembled WGS sequence"/>
</dbReference>
<dbReference type="EMBL" id="MU001514">
    <property type="protein sequence ID" value="KAF2437945.1"/>
    <property type="molecule type" value="Genomic_DNA"/>
</dbReference>
<reference evidence="2" key="1">
    <citation type="journal article" date="2020" name="Stud. Mycol.">
        <title>101 Dothideomycetes genomes: a test case for predicting lifestyles and emergence of pathogens.</title>
        <authorList>
            <person name="Haridas S."/>
            <person name="Albert R."/>
            <person name="Binder M."/>
            <person name="Bloem J."/>
            <person name="Labutti K."/>
            <person name="Salamov A."/>
            <person name="Andreopoulos B."/>
            <person name="Baker S."/>
            <person name="Barry K."/>
            <person name="Bills G."/>
            <person name="Bluhm B."/>
            <person name="Cannon C."/>
            <person name="Castanera R."/>
            <person name="Culley D."/>
            <person name="Daum C."/>
            <person name="Ezra D."/>
            <person name="Gonzalez J."/>
            <person name="Henrissat B."/>
            <person name="Kuo A."/>
            <person name="Liang C."/>
            <person name="Lipzen A."/>
            <person name="Lutzoni F."/>
            <person name="Magnuson J."/>
            <person name="Mondo S."/>
            <person name="Nolan M."/>
            <person name="Ohm R."/>
            <person name="Pangilinan J."/>
            <person name="Park H.-J."/>
            <person name="Ramirez L."/>
            <person name="Alfaro M."/>
            <person name="Sun H."/>
            <person name="Tritt A."/>
            <person name="Yoshinaga Y."/>
            <person name="Zwiers L.-H."/>
            <person name="Turgeon B."/>
            <person name="Goodwin S."/>
            <person name="Spatafora J."/>
            <person name="Crous P."/>
            <person name="Grigoriev I."/>
        </authorList>
    </citation>
    <scope>NUCLEOTIDE SEQUENCE</scope>
    <source>
        <strain evidence="2">CBS 690.94</strain>
    </source>
</reference>
<accession>A0A9P4U5F2</accession>
<evidence type="ECO:0000313" key="2">
    <source>
        <dbReference type="EMBL" id="KAF2437945.1"/>
    </source>
</evidence>
<dbReference type="AlphaFoldDB" id="A0A9P4U5F2"/>
<keyword evidence="3" id="KW-1185">Reference proteome</keyword>
<comment type="caution">
    <text evidence="2">The sequence shown here is derived from an EMBL/GenBank/DDBJ whole genome shotgun (WGS) entry which is preliminary data.</text>
</comment>
<organism evidence="2 3">
    <name type="scientific">Karstenula rhodostoma CBS 690.94</name>
    <dbReference type="NCBI Taxonomy" id="1392251"/>
    <lineage>
        <taxon>Eukaryota</taxon>
        <taxon>Fungi</taxon>
        <taxon>Dikarya</taxon>
        <taxon>Ascomycota</taxon>
        <taxon>Pezizomycotina</taxon>
        <taxon>Dothideomycetes</taxon>
        <taxon>Pleosporomycetidae</taxon>
        <taxon>Pleosporales</taxon>
        <taxon>Massarineae</taxon>
        <taxon>Didymosphaeriaceae</taxon>
        <taxon>Karstenula</taxon>
    </lineage>
</organism>
<feature type="region of interest" description="Disordered" evidence="1">
    <location>
        <begin position="96"/>
        <end position="139"/>
    </location>
</feature>